<evidence type="ECO:0000313" key="3">
    <source>
        <dbReference type="EMBL" id="SBS81261.1"/>
    </source>
</evidence>
<dbReference type="Gene3D" id="2.60.40.10">
    <property type="entry name" value="Immunoglobulins"/>
    <property type="match status" value="1"/>
</dbReference>
<feature type="region of interest" description="Disordered" evidence="1">
    <location>
        <begin position="4097"/>
        <end position="4116"/>
    </location>
</feature>
<keyword evidence="2" id="KW-1133">Transmembrane helix</keyword>
<reference evidence="4" key="1">
    <citation type="submission" date="2016-05" db="EMBL/GenBank/DDBJ databases">
        <authorList>
            <person name="Naeem Raeece"/>
        </authorList>
    </citation>
    <scope>NUCLEOTIDE SEQUENCE [LARGE SCALE GENOMIC DNA]</scope>
</reference>
<dbReference type="PANTHER" id="PTHR45912">
    <property type="entry name" value="CILIA- AND FLAGELLA-ASSOCIATED PROTEIN 47"/>
    <property type="match status" value="1"/>
</dbReference>
<dbReference type="PANTHER" id="PTHR45912:SF3">
    <property type="entry name" value="CILIA- AND FLAGELLA-ASSOCIATED PROTEIN 47"/>
    <property type="match status" value="1"/>
</dbReference>
<keyword evidence="2" id="KW-0812">Transmembrane</keyword>
<dbReference type="EMBL" id="FLQU01000140">
    <property type="protein sequence ID" value="SBS81261.1"/>
    <property type="molecule type" value="Genomic_DNA"/>
</dbReference>
<feature type="compositionally biased region" description="Polar residues" evidence="1">
    <location>
        <begin position="4101"/>
        <end position="4111"/>
    </location>
</feature>
<proteinExistence type="predicted"/>
<dbReference type="GO" id="GO:0005929">
    <property type="term" value="C:cilium"/>
    <property type="evidence" value="ECO:0007669"/>
    <property type="project" value="TreeGrafter"/>
</dbReference>
<feature type="compositionally biased region" description="Low complexity" evidence="1">
    <location>
        <begin position="2187"/>
        <end position="2204"/>
    </location>
</feature>
<sequence length="4558" mass="531471">MNEATNKFDLIDVEPKFIEFFYDNVEDVDTFVQSKNNVIEKKILKIKNACTKTQNVNIFESESRYLKIKGVKKKKLAPGTSEKILVEFSFSNLDVKKYRFGKKKDILNILNNVECTVSLKIQSEYTTVHIPIYIKKKVPIFIFDNIINLGICKSNRTYHYSLKVKNGGSKRGKFTISMDNIVEEEKTEQTHDYKRDEKQTKVHFNGDINKRKKEEIERKDVHTSKNDLFVQFDKTTVDLNINETATINITIKNKREEKIYREYKVYTKEHSYFSEKTKNVIIIAIFTNSQTSFIFENEKRNQINLNYMYLGHKKKFQGQIKNENNYPVFCTHKVGKVNAFFSMQEFEAYSEENGLDIDQLSRGEDDNNEGKFVGTFVTESPCSSTAYSFSYTQNTFTSLTGSRDFLDTTVLWTSALLIYFLFYFFFLSSFPIHILADMRGVTQNEMCEEERKEKEKLFAIAKKRLKQEENITVKLSKEDGYTVEKLSYHDVSVEVQSKCDVRFLEKVNRNMSYLLNFPVVVELMLYVCSGESGVSGSGGIKCCHESCDNRNLLDEEIKLFLVFCLTFPCVVSNTYFLNYETVSLNEGKTLIIEVTNRNKFLQVSYCFSKIPYLTLNRKEGCIDPMCKEIITLKLKCDTIKKIDEYIYVFFCNNLYFFAMLMTAEVKSAYALRQASSLHLEQGKGEKGLTNRGSGDRDLGNRQDDEIFEKIIKKLDLEKVDKNLYLVDGKLDKYKYNENFIAFLKNNKKKYNDILKYMYEKRKGRRKDKTNMDMKEKEEECMEKKKLKKKISKVINDIWVYINDTGLTKISTTCIQHSVYEERRKKYMHIKREHLEIKDTNSASNECMNVPCDEVLEEHQLDKVIFPKNIHFNHVLLNISYKKEFTVHNSNTDCNIRLDFTHSDNVKIDNDMLIVGRNSNKNINLELKISPFFKKVENMTNEKGTTTCLFPTPSLQIERENNMLFNNPEIVIIPSVNDFFLQQIYTERIPLKLNNIYEQQITVKANLILLNVLIKEQTLHFYFENSDVQMCCERQIILYNPFDFPVAVSVACNESLFQIDAHITIHPNSCKMVPVKFLAPPRAGVLEDFIYIYLDGARLYKRVQCMCFVNKCSYKTDITEINFENIILNKHYTKDFYLTNTADYPLIFECSHKPECVYVQYKYSYVQKNERLKVTVSVNLKDGKKVKDKIVFSVRGAENLVIPISAKVKCGICTSYVTIPNTCREIPTFYDEIPNAYVVIEPPYVQAVPTHVLFMRGLHIKQESCEMMDYKMDILNKGICEEKVILDLTELNFLSISISIREKKEKKTLTYNSKEYKHAEEKRDDFPILREIFHVEYEDIITEESTKWYYNKFIGLYNFICNYCRSRGSIQFTERGEKSSQCLYMVNIPPKSFVSMYINCYYDKTIKKKMKFNSLLLQNKIIYEKKEEEIKVEIDSTCLDISPAFIHFTNVLPSNSHRSLISYFTKEKKKTLKIKNVSDYPIEWKIYVYTNEQKKVHLMRRTGGKARATATHEGNQTARGVFTGEKAAREIATKQITAKHITAKQITAKQITAKQIAEKQSVAMGVSNRDIETKGDLVMGRDEVEEVAKAYELDVSKQSGLLKPEEGTEIEVKIKNVLQGGRYVEILGISATFVDNEMGKKTDSNVGDTEIEVLKSTVRREEKTYCVYMLLTCETPKLFFDVTYINIIHNKLNEWFTFPFHIYNSGYDYVRVKYHFNNLHEDYFFLSLDFEKGGEINEKVKKINVSLKCKAYKNVKFKSNLSVSVLEHDQYNIPLFVNIDENIDYLLDKAGGVEEVSFQRGNKNGEKTQKGDIHVGRKMLDNIDEREDYRYDNPWKEQLDDTTPFEGCNTESNISKQTKDTLLPFFCSNSVEKDEEEIVNIYKGLQIRNITNVYYNKENFTHNLTAILNDYIFIFIGRIVLNKSYLPYVIENTNDLFLFFLNLLNDLFLLYPNRSIQKLINGIKFYENIAMTNFEKNTLLHDSILQNVKGILKHLKEVYKIFNFFEYKWNNNMYTYRWVLDSCTIEKLLVDHILYENLLPVDVYMYYIFNKVPEHFYVKGKKEELGKNDNGDSNEYICNVDVNQFLLNGGEGVFFFDRVFKTHLKLFSYSWITIFLEFLNKNMCSCVNVNSLSKLRGIKLCSIENEINENIKMIKINYLIVLNKQDRELNKHTAFFDERKRRSRRSEGTSSGTICSGNGNASSSGRGKGMQRMPVGVIGMEKGKKTMPIKEAKGDPRNGKNAHHGKRMKVGLIKNSSAINYFNFYENNFIDLKKVVQKINSLNCEGGDAEGKKRDDQLTLEGSRKERDTNSPKGSSPMEELREGRNNGILKREVEKEQTRNFHQIKGVECILFEWLYFHYNNVHYSDVQNERYVFKESWNENEKGVADLGKLPSSRKVVNVAEVRREEVEEEVTPQHEVNEVVNQHENSEGRPVKLNKSDFYMEMGKKKKRKHFSEKKDKITSVHELKDLVMIIYTLISHIPYYLFFKNKIKVHCKSERDYINNVDILLVILNELKLNNLISRKVLIEFNYIHMFIFLTSLYFILPNYLPSYYLLVDDSSSYKNDICAINEELIREKKTKNVRVQSENKKIGIPKSVSKVEERVITIYNLNSYKCKYNVFLIGCNKYHVDKNFIHIDPLKSEEIKIKIDKNYEEAIFKYDYSTSIKFPPLKNGFPSDAPRFDDSEGTDASTASSHMGRSSSTSCLSDESHEEDAIMGKKTKHRSFTKNENYAVIVLRSECSYLPEERDSERYICIRLVEGSGEEETVILANKGNLKDKKNEGSNLNVDMRVSGGRNDVSRVRPTNSSQINIMLSSSEVKCFNLRGKVYERKNLEINLINNTEKRVEVNSNVYHLYIRDLKKEEKKKDNFEMDMLTVDKGTHEMYNQCVVCSMINTNLRNYLNEHEHFFSCFYVENGKDLTIGKNERRKIQLHFCPFVEGNYFGFLLFCVKDRRTKYLLSTCKVNCFFYINNVKEDEVIKMNTLSYNFTYDMKLNPINKEFLKCVKFVLCTLNKMDKKYFMAYLKSYLKSVNQSRHNFYIICDKYDKVAIKKSLFSFQNLDYARYVSGVDAGSSGDVDVDELCDAVKRDTNCFCNLNVREESGGVYEYNCILLVKKNHEEKKKDISNFVTYEDVRNMSVREQNCIHEMCYRLYKIIANVDSEKANKVFTIVFNTSAYLLSKKSIPIYNYTNEKLTYRCIHSEIIDQHNNKIDYKIFKNDEYVEIPKDIETFNFEVICYSIVEVVCSCIILMTNVENEEDQIKVNVSANIKKPYPKETIHIKLLNRMKKTVQMELYNELDFHCEFKVYSDLPILFGDKKIEMLPKQRKVYTFFVRSAHIGEFVGCLIFKFFNLVNMKGTHASTRYSSNHHDSDRPNSTVDSFPFSDYFFWYKLNITVELNQPLKILLLETTVGDEISKEIVLKNNGREKEKYFLLTYMHEFTERTQIEIPKNDIHVYNIKYAPKIPNYFDNLRDTMECYKLDSEQEKIDPFCGTTISNSLGREKERVSSTEGDAPSFTGGGFDIAQELSKFYFPPNEESEEEMLVESAVTRESSSGRAVIGNVANGEEANGEEANGEEANGETVRGEKDEYAASRVKNLYLRSETMKNGGEQPKKTASMGVKVRSMEKKEHPILRQNVKHKGKKNFPHNEKRLFEELIQYCKRYINVSINYTNQNIGFLFIYNKKEGVNYYILILLAKLRDQLTISNFSACLSKSCFIHLHFDFNSEEKRYVSMLSSKENAHSNEYFYQVGEYVRQRGGSDAGKDKHKVKCIYLSNRTNYTIGGIADGGVDVDVGGLVCEREDEHTDEPGNHVVIRYKPTTNSSKGCYALVRSDIYGDFLYFVKGVYTVKRKIKEKMIMYNSGCLYHFNVNLFNPFNCKVCIKCRFKRRRDERGGGSHIISDSSEHEAEKRMKERSVHSVSVKKEKVLINNEKKYFKILSRENFIVNKRRHFSLLMTYFCNKITSVQTLEIVLKPLQDITNRGSFQSIAYQYKFVFKNTQKGSLIGEKHLVCDVPNDEVTYHNRFDENSLTDSSTGGEEPYPCNVVKKVDYNHVVYTKLNEVFTTEEGEADREEEKHSWRMISTSKWEENMEMHTNEGIASPGCGSTTTDSECTQDGDLVSTPVKKTPFGVCEDRKDVMEEQVEQENCGLSSKEVVYYDGKLFIESICKTKTQMLIYINKKKMMEREDYDKFIDELENRKREKNMLHRNVEKGKYNYKIFLINLKNLNSNWGGLNGKTCVKMNNILFDMNEELLNNYLYMHIVKDTPTDLVLSLELLAYLPFHCSFCVVVKRVEGRGGAAMEEAEEVRETGEAGETGEADGIDWEDGIYADAGERCVQVECLKREETKKFTIVEKNYISVEIFNYMNVSEKYINVFVDRNLCSETKLNIFYRHTNDSYFEAYMVSYNQMSNYILTEEIKNFEIKPQSGILKHGSHNMFLITRINKNNLVSFSNSFLLLIKTERNIFSYIIFSRYSPPRGLRTTVGRAACKEAMSHPIGLMYEKARVREQNMLKEILNENKKKFSVVFNTFRQEKKESAIFNKKDQIIIEDISKSTSEMRNY</sequence>
<feature type="compositionally biased region" description="Acidic residues" evidence="1">
    <location>
        <begin position="3566"/>
        <end position="3577"/>
    </location>
</feature>
<feature type="transmembrane region" description="Helical" evidence="2">
    <location>
        <begin position="410"/>
        <end position="436"/>
    </location>
</feature>
<feature type="region of interest" description="Disordered" evidence="1">
    <location>
        <begin position="2283"/>
        <end position="2325"/>
    </location>
</feature>
<dbReference type="Proteomes" id="UP000078560">
    <property type="component" value="Unassembled WGS sequence"/>
</dbReference>
<name>A0A1A8VLS6_PLAOA</name>
<evidence type="ECO:0000256" key="1">
    <source>
        <dbReference type="SAM" id="MobiDB-lite"/>
    </source>
</evidence>
<evidence type="ECO:0000313" key="4">
    <source>
        <dbReference type="Proteomes" id="UP000078560"/>
    </source>
</evidence>
<feature type="transmembrane region" description="Helical" evidence="2">
    <location>
        <begin position="2524"/>
        <end position="2544"/>
    </location>
</feature>
<accession>A0A1A8VLS6</accession>
<organism evidence="3 4">
    <name type="scientific">Plasmodium ovale curtisi</name>
    <dbReference type="NCBI Taxonomy" id="864141"/>
    <lineage>
        <taxon>Eukaryota</taxon>
        <taxon>Sar</taxon>
        <taxon>Alveolata</taxon>
        <taxon>Apicomplexa</taxon>
        <taxon>Aconoidasida</taxon>
        <taxon>Haemosporida</taxon>
        <taxon>Plasmodiidae</taxon>
        <taxon>Plasmodium</taxon>
        <taxon>Plasmodium (Plasmodium)</taxon>
    </lineage>
</organism>
<protein>
    <submittedName>
        <fullName evidence="3">Uncharacterized protein</fullName>
    </submittedName>
</protein>
<feature type="region of interest" description="Disordered" evidence="1">
    <location>
        <begin position="2177"/>
        <end position="2211"/>
    </location>
</feature>
<feature type="region of interest" description="Disordered" evidence="1">
    <location>
        <begin position="2223"/>
        <end position="2245"/>
    </location>
</feature>
<feature type="region of interest" description="Disordered" evidence="1">
    <location>
        <begin position="3551"/>
        <end position="3586"/>
    </location>
</feature>
<keyword evidence="2" id="KW-0472">Membrane</keyword>
<gene>
    <name evidence="3" type="ORF">POVCU2_0009440</name>
</gene>
<feature type="region of interest" description="Disordered" evidence="1">
    <location>
        <begin position="2676"/>
        <end position="2720"/>
    </location>
</feature>
<dbReference type="InterPro" id="IPR013783">
    <property type="entry name" value="Ig-like_fold"/>
</dbReference>
<dbReference type="GO" id="GO:0060271">
    <property type="term" value="P:cilium assembly"/>
    <property type="evidence" value="ECO:0007669"/>
    <property type="project" value="TreeGrafter"/>
</dbReference>
<feature type="compositionally biased region" description="Polar residues" evidence="1">
    <location>
        <begin position="2686"/>
        <end position="2705"/>
    </location>
</feature>
<feature type="region of interest" description="Disordered" evidence="1">
    <location>
        <begin position="2779"/>
        <end position="2799"/>
    </location>
</feature>
<evidence type="ECO:0000256" key="2">
    <source>
        <dbReference type="SAM" id="Phobius"/>
    </source>
</evidence>
<feature type="compositionally biased region" description="Basic and acidic residues" evidence="1">
    <location>
        <begin position="2288"/>
        <end position="2309"/>
    </location>
</feature>
<feature type="compositionally biased region" description="Basic and acidic residues" evidence="1">
    <location>
        <begin position="2223"/>
        <end position="2237"/>
    </location>
</feature>
<feature type="transmembrane region" description="Helical" evidence="2">
    <location>
        <begin position="2469"/>
        <end position="2486"/>
    </location>
</feature>